<dbReference type="GO" id="GO:0008270">
    <property type="term" value="F:zinc ion binding"/>
    <property type="evidence" value="ECO:0007669"/>
    <property type="project" value="UniProtKB-KW"/>
</dbReference>
<organism evidence="7 8">
    <name type="scientific">Penicillium brevicompactum</name>
    <dbReference type="NCBI Taxonomy" id="5074"/>
    <lineage>
        <taxon>Eukaryota</taxon>
        <taxon>Fungi</taxon>
        <taxon>Dikarya</taxon>
        <taxon>Ascomycota</taxon>
        <taxon>Pezizomycotina</taxon>
        <taxon>Eurotiomycetes</taxon>
        <taxon>Eurotiomycetidae</taxon>
        <taxon>Eurotiales</taxon>
        <taxon>Aspergillaceae</taxon>
        <taxon>Penicillium</taxon>
    </lineage>
</organism>
<dbReference type="SUPFAM" id="SSF57903">
    <property type="entry name" value="FYVE/PHD zinc finger"/>
    <property type="match status" value="1"/>
</dbReference>
<protein>
    <recommendedName>
        <fullName evidence="6">Zinc finger PHD-type domain-containing protein</fullName>
    </recommendedName>
</protein>
<keyword evidence="8" id="KW-1185">Reference proteome</keyword>
<accession>A0A9W9RVY6</accession>
<keyword evidence="2" id="KW-0863">Zinc-finger</keyword>
<name>A0A9W9RVY6_PENBR</name>
<feature type="compositionally biased region" description="Polar residues" evidence="5">
    <location>
        <begin position="162"/>
        <end position="197"/>
    </location>
</feature>
<evidence type="ECO:0000256" key="5">
    <source>
        <dbReference type="SAM" id="MobiDB-lite"/>
    </source>
</evidence>
<evidence type="ECO:0000313" key="7">
    <source>
        <dbReference type="EMBL" id="KAJ5367292.1"/>
    </source>
</evidence>
<dbReference type="InterPro" id="IPR013083">
    <property type="entry name" value="Znf_RING/FYVE/PHD"/>
</dbReference>
<evidence type="ECO:0000256" key="3">
    <source>
        <dbReference type="ARBA" id="ARBA00022833"/>
    </source>
</evidence>
<reference evidence="7" key="2">
    <citation type="journal article" date="2023" name="IMA Fungus">
        <title>Comparative genomic study of the Penicillium genus elucidates a diverse pangenome and 15 lateral gene transfer events.</title>
        <authorList>
            <person name="Petersen C."/>
            <person name="Sorensen T."/>
            <person name="Nielsen M.R."/>
            <person name="Sondergaard T.E."/>
            <person name="Sorensen J.L."/>
            <person name="Fitzpatrick D.A."/>
            <person name="Frisvad J.C."/>
            <person name="Nielsen K.L."/>
        </authorList>
    </citation>
    <scope>NUCLEOTIDE SEQUENCE</scope>
    <source>
        <strain evidence="7">IBT 35675</strain>
    </source>
</reference>
<sequence length="372" mass="40712">MARTKLTAPGTPPNHSRLSRRKRARVDSGESDVHESNQTHHAEPRTIATSAAQAVLSWAATVSRIEAEEMSSQIERYKIWKRAGSQHETSCRVCLQDGVLYPCVTCRLAFHRDCVPPGSLYESESLFCSICVRRGWNLSPPELTPPASPVLSPIKQASVSTTLKPAASSSTALSVPRTATHQGEESTQTLPTQTPPEGSNDALRASNDPNNTQSIPTTNAASSAGAARDIDDSASTDSRPRRKRNSRFATLPSDVDHSLAIIYSELESVATLKAQIQELKGQNTQSNQTIRMRDNTIAILRRDLDKQRSENAELVQLRANIAEQGSAKEELEELRARNVALESELRDSKTQTAAAQELVDDWKGKLAQLLKS</sequence>
<evidence type="ECO:0000256" key="4">
    <source>
        <dbReference type="SAM" id="Coils"/>
    </source>
</evidence>
<feature type="compositionally biased region" description="Basic and acidic residues" evidence="5">
    <location>
        <begin position="25"/>
        <end position="44"/>
    </location>
</feature>
<keyword evidence="4" id="KW-0175">Coiled coil</keyword>
<evidence type="ECO:0000259" key="6">
    <source>
        <dbReference type="SMART" id="SM00249"/>
    </source>
</evidence>
<feature type="compositionally biased region" description="Polar residues" evidence="5">
    <location>
        <begin position="207"/>
        <end position="222"/>
    </location>
</feature>
<evidence type="ECO:0000256" key="2">
    <source>
        <dbReference type="ARBA" id="ARBA00022771"/>
    </source>
</evidence>
<dbReference type="InterPro" id="IPR001965">
    <property type="entry name" value="Znf_PHD"/>
</dbReference>
<feature type="region of interest" description="Disordered" evidence="5">
    <location>
        <begin position="1"/>
        <end position="45"/>
    </location>
</feature>
<dbReference type="AlphaFoldDB" id="A0A9W9RVY6"/>
<feature type="domain" description="Zinc finger PHD-type" evidence="6">
    <location>
        <begin position="90"/>
        <end position="132"/>
    </location>
</feature>
<dbReference type="EMBL" id="JAPZBR010000001">
    <property type="protein sequence ID" value="KAJ5367292.1"/>
    <property type="molecule type" value="Genomic_DNA"/>
</dbReference>
<dbReference type="Gene3D" id="3.30.40.10">
    <property type="entry name" value="Zinc/RING finger domain, C3HC4 (zinc finger)"/>
    <property type="match status" value="1"/>
</dbReference>
<dbReference type="Proteomes" id="UP001148299">
    <property type="component" value="Unassembled WGS sequence"/>
</dbReference>
<dbReference type="InterPro" id="IPR011011">
    <property type="entry name" value="Znf_FYVE_PHD"/>
</dbReference>
<dbReference type="SMART" id="SM00249">
    <property type="entry name" value="PHD"/>
    <property type="match status" value="1"/>
</dbReference>
<comment type="caution">
    <text evidence="7">The sequence shown here is derived from an EMBL/GenBank/DDBJ whole genome shotgun (WGS) entry which is preliminary data.</text>
</comment>
<feature type="region of interest" description="Disordered" evidence="5">
    <location>
        <begin position="162"/>
        <end position="249"/>
    </location>
</feature>
<proteinExistence type="predicted"/>
<keyword evidence="1" id="KW-0479">Metal-binding</keyword>
<feature type="coiled-coil region" evidence="4">
    <location>
        <begin position="269"/>
        <end position="351"/>
    </location>
</feature>
<reference evidence="7" key="1">
    <citation type="submission" date="2022-12" db="EMBL/GenBank/DDBJ databases">
        <authorList>
            <person name="Petersen C."/>
        </authorList>
    </citation>
    <scope>NUCLEOTIDE SEQUENCE</scope>
    <source>
        <strain evidence="7">IBT 35675</strain>
    </source>
</reference>
<evidence type="ECO:0000313" key="8">
    <source>
        <dbReference type="Proteomes" id="UP001148299"/>
    </source>
</evidence>
<keyword evidence="3" id="KW-0862">Zinc</keyword>
<evidence type="ECO:0000256" key="1">
    <source>
        <dbReference type="ARBA" id="ARBA00022723"/>
    </source>
</evidence>
<gene>
    <name evidence="7" type="ORF">N7541_001233</name>
</gene>